<name>A0A250X4F5_9CHLO</name>
<feature type="compositionally biased region" description="Basic residues" evidence="2">
    <location>
        <begin position="56"/>
        <end position="65"/>
    </location>
</feature>
<reference evidence="3 4" key="1">
    <citation type="submission" date="2017-08" db="EMBL/GenBank/DDBJ databases">
        <title>Acidophilic green algal genome provides insights into adaptation to an acidic environment.</title>
        <authorList>
            <person name="Hirooka S."/>
            <person name="Hirose Y."/>
            <person name="Kanesaki Y."/>
            <person name="Higuchi S."/>
            <person name="Fujiwara T."/>
            <person name="Onuma R."/>
            <person name="Era A."/>
            <person name="Ohbayashi R."/>
            <person name="Uzuka A."/>
            <person name="Nozaki H."/>
            <person name="Yoshikawa H."/>
            <person name="Miyagishima S.Y."/>
        </authorList>
    </citation>
    <scope>NUCLEOTIDE SEQUENCE [LARGE SCALE GENOMIC DNA]</scope>
    <source>
        <strain evidence="3 4">NIES-2499</strain>
    </source>
</reference>
<evidence type="ECO:0000256" key="1">
    <source>
        <dbReference type="SAM" id="Coils"/>
    </source>
</evidence>
<dbReference type="EMBL" id="BEGY01000028">
    <property type="protein sequence ID" value="GAX77967.1"/>
    <property type="molecule type" value="Genomic_DNA"/>
</dbReference>
<dbReference type="Proteomes" id="UP000232323">
    <property type="component" value="Unassembled WGS sequence"/>
</dbReference>
<evidence type="ECO:0000313" key="4">
    <source>
        <dbReference type="Proteomes" id="UP000232323"/>
    </source>
</evidence>
<feature type="compositionally biased region" description="Polar residues" evidence="2">
    <location>
        <begin position="68"/>
        <end position="82"/>
    </location>
</feature>
<keyword evidence="1" id="KW-0175">Coiled coil</keyword>
<evidence type="ECO:0000313" key="3">
    <source>
        <dbReference type="EMBL" id="GAX77967.1"/>
    </source>
</evidence>
<dbReference type="STRING" id="1157962.A0A250X4F5"/>
<evidence type="ECO:0000256" key="2">
    <source>
        <dbReference type="SAM" id="MobiDB-lite"/>
    </source>
</evidence>
<organism evidence="3 4">
    <name type="scientific">Chlamydomonas eustigma</name>
    <dbReference type="NCBI Taxonomy" id="1157962"/>
    <lineage>
        <taxon>Eukaryota</taxon>
        <taxon>Viridiplantae</taxon>
        <taxon>Chlorophyta</taxon>
        <taxon>core chlorophytes</taxon>
        <taxon>Chlorophyceae</taxon>
        <taxon>CS clade</taxon>
        <taxon>Chlamydomonadales</taxon>
        <taxon>Chlamydomonadaceae</taxon>
        <taxon>Chlamydomonas</taxon>
    </lineage>
</organism>
<feature type="region of interest" description="Disordered" evidence="2">
    <location>
        <begin position="341"/>
        <end position="363"/>
    </location>
</feature>
<protein>
    <submittedName>
        <fullName evidence="3">Uncharacterized protein</fullName>
    </submittedName>
</protein>
<dbReference type="SUPFAM" id="SSF54909">
    <property type="entry name" value="Dimeric alpha+beta barrel"/>
    <property type="match status" value="1"/>
</dbReference>
<dbReference type="AlphaFoldDB" id="A0A250X4F5"/>
<proteinExistence type="predicted"/>
<accession>A0A250X4F5</accession>
<gene>
    <name evidence="3" type="ORF">CEUSTIGMA_g5409.t1</name>
</gene>
<keyword evidence="4" id="KW-1185">Reference proteome</keyword>
<sequence length="626" mass="69893">MLVHTAQAGRSGLSYCGFPILVNTAWQITVPPHCLRTGLNVTTKRKQGVMPMTQKNARRRRKVHLHSSGGQHPDSQTQSNVQGYRETSESGMSPQTAKDDAAVGVGDMSINLLHSRWDQSISSATDLKGEALLSHMRSESLARLSLQQVMLDMQKKSAEEQYNMALELEQLKQERAQTGERSERLLTTLHMMEARNAKLQAESAAMQDTQAAMEQARAAILHERSVLQAELLQLKQQQQEEVRLDQSKIQDLEARLSTADLAMQLAQEVTQEASNAKADLAAQLASTVQALQSMKQQWQESVERSNQRCTELTQQLAESTAMVAALHLELDRLKEKLIQQQQAPEPSAMTTVTPTSSQDSTLRPNHMEDMQLEVRRVGADRDIIAMNYKSSVKQVMAMKRERDAAMESLIEARLQNAEALEGQEKMHSEVISLRNILATRDTALEAALQAVKHAESERLAAESNVERVELEKQKTEAELKAQLADKMKKLKLTEEVLQLRVAAKAVTKRDASGVNNAAIAFVNTNRYWVPENLIFDFVKSLAAREETLVTASGFVGMDVKQPETKIYEVSTQWASIAEWESWATSDVARRHHLPAGVMQYVPKKGEGFPEDSMPFKDATDAVNAKY</sequence>
<dbReference type="InterPro" id="IPR011008">
    <property type="entry name" value="Dimeric_a/b-barrel"/>
</dbReference>
<dbReference type="Gene3D" id="3.30.70.100">
    <property type="match status" value="1"/>
</dbReference>
<feature type="region of interest" description="Disordered" evidence="2">
    <location>
        <begin position="47"/>
        <end position="99"/>
    </location>
</feature>
<dbReference type="OrthoDB" id="566406at2759"/>
<comment type="caution">
    <text evidence="3">The sequence shown here is derived from an EMBL/GenBank/DDBJ whole genome shotgun (WGS) entry which is preliminary data.</text>
</comment>
<feature type="coiled-coil region" evidence="1">
    <location>
        <begin position="444"/>
        <end position="487"/>
    </location>
</feature>